<gene>
    <name evidence="1" type="ORF">FHS97_000262</name>
</gene>
<keyword evidence="2" id="KW-1185">Reference proteome</keyword>
<accession>A0ABR6N3J0</accession>
<reference evidence="1 2" key="1">
    <citation type="submission" date="2020-08" db="EMBL/GenBank/DDBJ databases">
        <title>Genomic Encyclopedia of Type Strains, Phase IV (KMG-IV): sequencing the most valuable type-strain genomes for metagenomic binning, comparative biology and taxonomic classification.</title>
        <authorList>
            <person name="Goeker M."/>
        </authorList>
    </citation>
    <scope>NUCLEOTIDE SEQUENCE [LARGE SCALE GENOMIC DNA]</scope>
    <source>
        <strain evidence="1 2">DSM 101535</strain>
    </source>
</reference>
<proteinExistence type="predicted"/>
<name>A0ABR6N3J0_9SPHN</name>
<sequence length="106" mass="11327">MTAFWVLLQSVVAGPLLDKPAVADPCRASNGNDVVVCGRRPDPERYRLRPLTDRYDADAAALPKAETAILGDRAALAAEAEAATAGGVQSNRAMIWLKIPLGKSRR</sequence>
<comment type="caution">
    <text evidence="1">The sequence shown here is derived from an EMBL/GenBank/DDBJ whole genome shotgun (WGS) entry which is preliminary data.</text>
</comment>
<evidence type="ECO:0000313" key="1">
    <source>
        <dbReference type="EMBL" id="MBB5724362.1"/>
    </source>
</evidence>
<protein>
    <submittedName>
        <fullName evidence="1">Uncharacterized protein</fullName>
    </submittedName>
</protein>
<evidence type="ECO:0000313" key="2">
    <source>
        <dbReference type="Proteomes" id="UP000560131"/>
    </source>
</evidence>
<dbReference type="RefSeq" id="WP_184032597.1">
    <property type="nucleotide sequence ID" value="NZ_BAABAR010000002.1"/>
</dbReference>
<dbReference type="EMBL" id="JACIJN010000001">
    <property type="protein sequence ID" value="MBB5724362.1"/>
    <property type="molecule type" value="Genomic_DNA"/>
</dbReference>
<dbReference type="Proteomes" id="UP000560131">
    <property type="component" value="Unassembled WGS sequence"/>
</dbReference>
<organism evidence="1 2">
    <name type="scientific">Sphingomonas endophytica</name>
    <dbReference type="NCBI Taxonomy" id="869719"/>
    <lineage>
        <taxon>Bacteria</taxon>
        <taxon>Pseudomonadati</taxon>
        <taxon>Pseudomonadota</taxon>
        <taxon>Alphaproteobacteria</taxon>
        <taxon>Sphingomonadales</taxon>
        <taxon>Sphingomonadaceae</taxon>
        <taxon>Sphingomonas</taxon>
    </lineage>
</organism>